<proteinExistence type="predicted"/>
<accession>A0ABT8AXJ6</accession>
<sequence>MSDVTPHLGLPLIAASQAQKHVTHNEALGLLDALVQLACLDKDLTAPPPSPAEGDRYLVVAADPGGAWAGLGGQVVRYADGIWTGSAPRAGWFAYLIDEADLYVYDGAAWTSFRRSLAAIESVSRLGINTGADSYNRLAVKADAALLTWDDATPGSGDMRVAINKKTAARDAALVLETGYAARALLGLLGSDDFSLKVSADGSAYATALTASAKTGGIDFTSAETTLASAAATDLGGTGTRRVLVTGAATITSFGGIPGRERLVRFAGRVRLVHDADALALPTRADIVTAADDTCLALSDAAGRWRVWHYQRADGTPLAAGTRAAA</sequence>
<reference evidence="2" key="1">
    <citation type="journal article" date="2019" name="Int. J. Syst. Evol. Microbiol.">
        <title>The Global Catalogue of Microorganisms (GCM) 10K type strain sequencing project: providing services to taxonomists for standard genome sequencing and annotation.</title>
        <authorList>
            <consortium name="The Broad Institute Genomics Platform"/>
            <consortium name="The Broad Institute Genome Sequencing Center for Infectious Disease"/>
            <person name="Wu L."/>
            <person name="Ma J."/>
        </authorList>
    </citation>
    <scope>NUCLEOTIDE SEQUENCE [LARGE SCALE GENOMIC DNA]</scope>
    <source>
        <strain evidence="2">CECT 7806</strain>
    </source>
</reference>
<dbReference type="Proteomes" id="UP001244297">
    <property type="component" value="Unassembled WGS sequence"/>
</dbReference>
<organism evidence="1 2">
    <name type="scientific">Methylobacterium longum</name>
    <dbReference type="NCBI Taxonomy" id="767694"/>
    <lineage>
        <taxon>Bacteria</taxon>
        <taxon>Pseudomonadati</taxon>
        <taxon>Pseudomonadota</taxon>
        <taxon>Alphaproteobacteria</taxon>
        <taxon>Hyphomicrobiales</taxon>
        <taxon>Methylobacteriaceae</taxon>
        <taxon>Methylobacterium</taxon>
    </lineage>
</organism>
<dbReference type="RefSeq" id="WP_238287827.1">
    <property type="nucleotide sequence ID" value="NZ_BPQS01000011.1"/>
</dbReference>
<protein>
    <submittedName>
        <fullName evidence="1">DUF2793 domain-containing protein</fullName>
    </submittedName>
</protein>
<keyword evidence="2" id="KW-1185">Reference proteome</keyword>
<gene>
    <name evidence="1" type="ORF">QWZ18_26595</name>
</gene>
<name>A0ABT8AXJ6_9HYPH</name>
<evidence type="ECO:0000313" key="2">
    <source>
        <dbReference type="Proteomes" id="UP001244297"/>
    </source>
</evidence>
<evidence type="ECO:0000313" key="1">
    <source>
        <dbReference type="EMBL" id="MDN3574160.1"/>
    </source>
</evidence>
<dbReference type="EMBL" id="JAUFPT010000094">
    <property type="protein sequence ID" value="MDN3574160.1"/>
    <property type="molecule type" value="Genomic_DNA"/>
</dbReference>
<dbReference type="Pfam" id="PF10983">
    <property type="entry name" value="DUF2793"/>
    <property type="match status" value="1"/>
</dbReference>
<comment type="caution">
    <text evidence="1">The sequence shown here is derived from an EMBL/GenBank/DDBJ whole genome shotgun (WGS) entry which is preliminary data.</text>
</comment>
<dbReference type="InterPro" id="IPR021251">
    <property type="entry name" value="DUF2793"/>
</dbReference>